<comment type="similarity">
    <text evidence="1">Belongs to the ROK (NagC/XylR) family.</text>
</comment>
<proteinExistence type="inferred from homology"/>
<dbReference type="EMBL" id="JDRY01000001">
    <property type="protein sequence ID" value="KGN01952.1"/>
    <property type="molecule type" value="Genomic_DNA"/>
</dbReference>
<dbReference type="Pfam" id="PF00480">
    <property type="entry name" value="ROK"/>
    <property type="match status" value="1"/>
</dbReference>
<name>A0A0A0IP33_CLOBO</name>
<evidence type="ECO:0000313" key="2">
    <source>
        <dbReference type="EMBL" id="KGN01952.1"/>
    </source>
</evidence>
<dbReference type="AlphaFoldDB" id="A0A0A0IP33"/>
<evidence type="ECO:0000256" key="1">
    <source>
        <dbReference type="ARBA" id="ARBA00006479"/>
    </source>
</evidence>
<evidence type="ECO:0000313" key="3">
    <source>
        <dbReference type="Proteomes" id="UP000030014"/>
    </source>
</evidence>
<dbReference type="RefSeq" id="WP_039258910.1">
    <property type="nucleotide sequence ID" value="NZ_JDRY01000001.1"/>
</dbReference>
<comment type="caution">
    <text evidence="2">The sequence shown here is derived from an EMBL/GenBank/DDBJ whole genome shotgun (WGS) entry which is preliminary data.</text>
</comment>
<dbReference type="InterPro" id="IPR043129">
    <property type="entry name" value="ATPase_NBD"/>
</dbReference>
<accession>A0A0A0IP33</accession>
<protein>
    <submittedName>
        <fullName evidence="2">Glucokinase</fullName>
    </submittedName>
</protein>
<sequence length="322" mass="34508">MRIGIDLGGTNIAAGLVNNDGVLVNKANVKTNLNDNGKFIIDDMVSLVKKLLDKNNLNINDLNSIGIGVPGTVRYEKGIVAECVNLGWKEVPLAENINSKIKETFNTEKDVKILIENDANAAALGEHLVGSMQDCNSALLITLGTGVGGGLVLNKKVHRGKDGAALEIGHMIIGENFYNCSCGNNGCFETFASATAIIKYAQELIKNGEKSIINDKVNGDLNKIDAKIVFDSAREGDKVGNLTLDRFIKYLATGINNLINVLDLDVIAIGGGVVAGSDLFMHKLIQYIKDHKLFKSLELCKIEKAQLGNDAGIIGSAMLDRI</sequence>
<dbReference type="PANTHER" id="PTHR18964:SF149">
    <property type="entry name" value="BIFUNCTIONAL UDP-N-ACETYLGLUCOSAMINE 2-EPIMERASE_N-ACETYLMANNOSAMINE KINASE"/>
    <property type="match status" value="1"/>
</dbReference>
<gene>
    <name evidence="2" type="ORF">Z955_00700</name>
</gene>
<dbReference type="PANTHER" id="PTHR18964">
    <property type="entry name" value="ROK (REPRESSOR, ORF, KINASE) FAMILY"/>
    <property type="match status" value="1"/>
</dbReference>
<reference evidence="2 3" key="1">
    <citation type="submission" date="2014-01" db="EMBL/GenBank/DDBJ databases">
        <title>Plasmidome dynamics in the species complex Clostridium novyi sensu lato converts strains of independent lineages into distinctly different pathogens.</title>
        <authorList>
            <person name="Skarin H."/>
            <person name="Segerman B."/>
        </authorList>
    </citation>
    <scope>NUCLEOTIDE SEQUENCE [LARGE SCALE GENOMIC DNA]</scope>
    <source>
        <strain evidence="2 3">DC5</strain>
    </source>
</reference>
<dbReference type="GO" id="GO:0016301">
    <property type="term" value="F:kinase activity"/>
    <property type="evidence" value="ECO:0007669"/>
    <property type="project" value="UniProtKB-KW"/>
</dbReference>
<keyword evidence="2" id="KW-0418">Kinase</keyword>
<organism evidence="2 3">
    <name type="scientific">Clostridium botulinum C/D str. DC5</name>
    <dbReference type="NCBI Taxonomy" id="1443128"/>
    <lineage>
        <taxon>Bacteria</taxon>
        <taxon>Bacillati</taxon>
        <taxon>Bacillota</taxon>
        <taxon>Clostridia</taxon>
        <taxon>Eubacteriales</taxon>
        <taxon>Clostridiaceae</taxon>
        <taxon>Clostridium</taxon>
    </lineage>
</organism>
<dbReference type="Gene3D" id="3.30.420.40">
    <property type="match status" value="2"/>
</dbReference>
<dbReference type="SUPFAM" id="SSF53067">
    <property type="entry name" value="Actin-like ATPase domain"/>
    <property type="match status" value="1"/>
</dbReference>
<dbReference type="Proteomes" id="UP000030014">
    <property type="component" value="Unassembled WGS sequence"/>
</dbReference>
<dbReference type="InterPro" id="IPR000600">
    <property type="entry name" value="ROK"/>
</dbReference>
<keyword evidence="2" id="KW-0808">Transferase</keyword>